<dbReference type="SMART" id="SM00388">
    <property type="entry name" value="HisKA"/>
    <property type="match status" value="1"/>
</dbReference>
<name>A0A150WUH3_BDEBC</name>
<accession>A0A150WUH3</accession>
<dbReference type="InterPro" id="IPR001789">
    <property type="entry name" value="Sig_transdc_resp-reg_receiver"/>
</dbReference>
<dbReference type="RefSeq" id="WP_063243095.1">
    <property type="nucleotide sequence ID" value="NZ_LUKF01000004.1"/>
</dbReference>
<feature type="domain" description="Histidine kinase" evidence="5">
    <location>
        <begin position="157"/>
        <end position="368"/>
    </location>
</feature>
<dbReference type="Gene3D" id="3.40.50.2300">
    <property type="match status" value="1"/>
</dbReference>
<evidence type="ECO:0000259" key="5">
    <source>
        <dbReference type="PROSITE" id="PS50109"/>
    </source>
</evidence>
<evidence type="ECO:0000256" key="1">
    <source>
        <dbReference type="ARBA" id="ARBA00000085"/>
    </source>
</evidence>
<dbReference type="PANTHER" id="PTHR43547">
    <property type="entry name" value="TWO-COMPONENT HISTIDINE KINASE"/>
    <property type="match status" value="1"/>
</dbReference>
<dbReference type="InterPro" id="IPR005467">
    <property type="entry name" value="His_kinase_dom"/>
</dbReference>
<dbReference type="EMBL" id="LUKF01000004">
    <property type="protein sequence ID" value="KYG69932.1"/>
    <property type="molecule type" value="Genomic_DNA"/>
</dbReference>
<gene>
    <name evidence="7" type="ORF">AZI85_15920</name>
</gene>
<evidence type="ECO:0000256" key="3">
    <source>
        <dbReference type="ARBA" id="ARBA00022553"/>
    </source>
</evidence>
<organism evidence="7 8">
    <name type="scientific">Bdellovibrio bacteriovorus</name>
    <dbReference type="NCBI Taxonomy" id="959"/>
    <lineage>
        <taxon>Bacteria</taxon>
        <taxon>Pseudomonadati</taxon>
        <taxon>Bdellovibrionota</taxon>
        <taxon>Bdellovibrionia</taxon>
        <taxon>Bdellovibrionales</taxon>
        <taxon>Pseudobdellovibrionaceae</taxon>
        <taxon>Bdellovibrio</taxon>
    </lineage>
</organism>
<dbReference type="SUPFAM" id="SSF52172">
    <property type="entry name" value="CheY-like"/>
    <property type="match status" value="1"/>
</dbReference>
<dbReference type="SUPFAM" id="SSF55874">
    <property type="entry name" value="ATPase domain of HSP90 chaperone/DNA topoisomerase II/histidine kinase"/>
    <property type="match status" value="1"/>
</dbReference>
<dbReference type="Pfam" id="PF00512">
    <property type="entry name" value="HisKA"/>
    <property type="match status" value="1"/>
</dbReference>
<reference evidence="7 8" key="1">
    <citation type="submission" date="2016-03" db="EMBL/GenBank/DDBJ databases">
        <authorList>
            <person name="Ploux O."/>
        </authorList>
    </citation>
    <scope>NUCLEOTIDE SEQUENCE [LARGE SCALE GENOMIC DNA]</scope>
    <source>
        <strain evidence="7 8">BER2</strain>
    </source>
</reference>
<dbReference type="Pfam" id="PF00072">
    <property type="entry name" value="Response_reg"/>
    <property type="match status" value="1"/>
</dbReference>
<dbReference type="SMART" id="SM00387">
    <property type="entry name" value="HATPase_c"/>
    <property type="match status" value="1"/>
</dbReference>
<dbReference type="Pfam" id="PF02518">
    <property type="entry name" value="HATPase_c"/>
    <property type="match status" value="1"/>
</dbReference>
<dbReference type="InterPro" id="IPR036890">
    <property type="entry name" value="HATPase_C_sf"/>
</dbReference>
<dbReference type="Proteomes" id="UP000075391">
    <property type="component" value="Unassembled WGS sequence"/>
</dbReference>
<dbReference type="EC" id="2.7.13.3" evidence="2"/>
<dbReference type="SMART" id="SM00448">
    <property type="entry name" value="REC"/>
    <property type="match status" value="1"/>
</dbReference>
<feature type="modified residue" description="4-aspartylphosphate" evidence="4">
    <location>
        <position position="55"/>
    </location>
</feature>
<dbReference type="PROSITE" id="PS50110">
    <property type="entry name" value="RESPONSE_REGULATORY"/>
    <property type="match status" value="1"/>
</dbReference>
<evidence type="ECO:0000256" key="4">
    <source>
        <dbReference type="PROSITE-ProRule" id="PRU00169"/>
    </source>
</evidence>
<dbReference type="Gene3D" id="1.10.287.130">
    <property type="match status" value="1"/>
</dbReference>
<dbReference type="OrthoDB" id="5288940at2"/>
<keyword evidence="7" id="KW-0808">Transferase</keyword>
<dbReference type="PROSITE" id="PS50109">
    <property type="entry name" value="HIS_KIN"/>
    <property type="match status" value="1"/>
</dbReference>
<dbReference type="Gene3D" id="3.30.565.10">
    <property type="entry name" value="Histidine kinase-like ATPase, C-terminal domain"/>
    <property type="match status" value="1"/>
</dbReference>
<keyword evidence="7" id="KW-0418">Kinase</keyword>
<evidence type="ECO:0000259" key="6">
    <source>
        <dbReference type="PROSITE" id="PS50110"/>
    </source>
</evidence>
<dbReference type="PANTHER" id="PTHR43547:SF2">
    <property type="entry name" value="HYBRID SIGNAL TRANSDUCTION HISTIDINE KINASE C"/>
    <property type="match status" value="1"/>
</dbReference>
<comment type="caution">
    <text evidence="7">The sequence shown here is derived from an EMBL/GenBank/DDBJ whole genome shotgun (WGS) entry which is preliminary data.</text>
</comment>
<evidence type="ECO:0000313" key="8">
    <source>
        <dbReference type="Proteomes" id="UP000075391"/>
    </source>
</evidence>
<proteinExistence type="predicted"/>
<feature type="domain" description="Response regulatory" evidence="6">
    <location>
        <begin position="5"/>
        <end position="121"/>
    </location>
</feature>
<dbReference type="InterPro" id="IPR003594">
    <property type="entry name" value="HATPase_dom"/>
</dbReference>
<dbReference type="CDD" id="cd00082">
    <property type="entry name" value="HisKA"/>
    <property type="match status" value="1"/>
</dbReference>
<protein>
    <recommendedName>
        <fullName evidence="2">histidine kinase</fullName>
        <ecNumber evidence="2">2.7.13.3</ecNumber>
    </recommendedName>
</protein>
<evidence type="ECO:0000313" key="7">
    <source>
        <dbReference type="EMBL" id="KYG69932.1"/>
    </source>
</evidence>
<evidence type="ECO:0000256" key="2">
    <source>
        <dbReference type="ARBA" id="ARBA00012438"/>
    </source>
</evidence>
<dbReference type="CDD" id="cd17569">
    <property type="entry name" value="REC_HupR-like"/>
    <property type="match status" value="1"/>
</dbReference>
<comment type="catalytic activity">
    <reaction evidence="1">
        <text>ATP + protein L-histidine = ADP + protein N-phospho-L-histidine.</text>
        <dbReference type="EC" id="2.7.13.3"/>
    </reaction>
</comment>
<dbReference type="AlphaFoldDB" id="A0A150WUH3"/>
<sequence>MVKHTILCVDDEIDNVDALERLFRKKFTVLKATSGKEALAVLDEHPGPVSLIITDQRMPEMTGVEFLERTLESHPETIRILLTGYTDLESVIMAVNKGQIFRYLTKPWDPVDLTNTVEHAIERFAIGQELKQKNAELGKALDELKSLDVAKSNFMILINHELKTPLTSILSFSSLLAESNLNDEDKLMVNRITKSAERLKTLVEDVLLVVRAETNQLKIDMQSIAFTQFDESLSKDVNDLLQKKQQKLVSKLEPVAVKADARLIKQVMLRLIHNAAKFGEEGSEIHIESIRNGANLRFLVHNKGPHLPNSVVDKITKPFYIDEDVMHHSTGTGLGLTICQSILKSHQSQLQFKNTNQGVMVFFELPVG</sequence>
<dbReference type="InterPro" id="IPR011006">
    <property type="entry name" value="CheY-like_superfamily"/>
</dbReference>
<dbReference type="GO" id="GO:0000155">
    <property type="term" value="F:phosphorelay sensor kinase activity"/>
    <property type="evidence" value="ECO:0007669"/>
    <property type="project" value="InterPro"/>
</dbReference>
<keyword evidence="3 4" id="KW-0597">Phosphoprotein</keyword>
<dbReference type="InterPro" id="IPR003661">
    <property type="entry name" value="HisK_dim/P_dom"/>
</dbReference>